<organism evidence="2 3">
    <name type="scientific">Nesidiocoris tenuis</name>
    <dbReference type="NCBI Taxonomy" id="355587"/>
    <lineage>
        <taxon>Eukaryota</taxon>
        <taxon>Metazoa</taxon>
        <taxon>Ecdysozoa</taxon>
        <taxon>Arthropoda</taxon>
        <taxon>Hexapoda</taxon>
        <taxon>Insecta</taxon>
        <taxon>Pterygota</taxon>
        <taxon>Neoptera</taxon>
        <taxon>Paraneoptera</taxon>
        <taxon>Hemiptera</taxon>
        <taxon>Heteroptera</taxon>
        <taxon>Panheteroptera</taxon>
        <taxon>Cimicomorpha</taxon>
        <taxon>Miridae</taxon>
        <taxon>Dicyphina</taxon>
        <taxon>Nesidiocoris</taxon>
    </lineage>
</organism>
<name>A0A6H5HK62_9HEMI</name>
<sequence>MSKSVSKKKSSSKISRSEKIGFSVRGRARGSARGSAAREEEGGEQQLKVHEREDGSSW</sequence>
<evidence type="ECO:0000313" key="3">
    <source>
        <dbReference type="Proteomes" id="UP000479000"/>
    </source>
</evidence>
<dbReference type="AlphaFoldDB" id="A0A6H5HK62"/>
<feature type="compositionally biased region" description="Basic and acidic residues" evidence="1">
    <location>
        <begin position="47"/>
        <end position="58"/>
    </location>
</feature>
<accession>A0A6H5HK62</accession>
<dbReference type="EMBL" id="CADCXU010032319">
    <property type="protein sequence ID" value="CAB0018244.1"/>
    <property type="molecule type" value="Genomic_DNA"/>
</dbReference>
<feature type="compositionally biased region" description="Basic residues" evidence="1">
    <location>
        <begin position="1"/>
        <end position="11"/>
    </location>
</feature>
<evidence type="ECO:0000313" key="2">
    <source>
        <dbReference type="EMBL" id="CAB0018244.1"/>
    </source>
</evidence>
<protein>
    <submittedName>
        <fullName evidence="2">Uncharacterized protein</fullName>
    </submittedName>
</protein>
<evidence type="ECO:0000256" key="1">
    <source>
        <dbReference type="SAM" id="MobiDB-lite"/>
    </source>
</evidence>
<reference evidence="2 3" key="1">
    <citation type="submission" date="2020-02" db="EMBL/GenBank/DDBJ databases">
        <authorList>
            <person name="Ferguson B K."/>
        </authorList>
    </citation>
    <scope>NUCLEOTIDE SEQUENCE [LARGE SCALE GENOMIC DNA]</scope>
</reference>
<feature type="non-terminal residue" evidence="2">
    <location>
        <position position="58"/>
    </location>
</feature>
<feature type="region of interest" description="Disordered" evidence="1">
    <location>
        <begin position="1"/>
        <end position="58"/>
    </location>
</feature>
<gene>
    <name evidence="2" type="ORF">NTEN_LOCUS22153</name>
</gene>
<dbReference type="Proteomes" id="UP000479000">
    <property type="component" value="Unassembled WGS sequence"/>
</dbReference>
<proteinExistence type="predicted"/>
<keyword evidence="3" id="KW-1185">Reference proteome</keyword>